<evidence type="ECO:0000313" key="7">
    <source>
        <dbReference type="EMBL" id="ANF54221.1"/>
    </source>
</evidence>
<accession>A0A172Y4T0</accession>
<evidence type="ECO:0000259" key="6">
    <source>
        <dbReference type="PROSITE" id="PS50977"/>
    </source>
</evidence>
<dbReference type="SUPFAM" id="SSF46689">
    <property type="entry name" value="Homeodomain-like"/>
    <property type="match status" value="1"/>
</dbReference>
<keyword evidence="8" id="KW-1185">Reference proteome</keyword>
<reference evidence="7 8" key="1">
    <citation type="journal article" date="2014" name="Genome Announc.">
        <title>Genome Sequence of a Promising Hydrogen-Producing Facultative Anaerobic Bacterium, Brevundimonas naejangsanensis Strain B1.</title>
        <authorList>
            <person name="Su H."/>
            <person name="Zhang T."/>
            <person name="Bao M."/>
            <person name="Jiang Y."/>
            <person name="Wang Y."/>
            <person name="Tan T."/>
        </authorList>
    </citation>
    <scope>NUCLEOTIDE SEQUENCE [LARGE SCALE GENOMIC DNA]</scope>
    <source>
        <strain evidence="7 8">B1</strain>
    </source>
</reference>
<dbReference type="InterPro" id="IPR001647">
    <property type="entry name" value="HTH_TetR"/>
</dbReference>
<evidence type="ECO:0000256" key="4">
    <source>
        <dbReference type="PROSITE-ProRule" id="PRU00335"/>
    </source>
</evidence>
<dbReference type="GO" id="GO:0000976">
    <property type="term" value="F:transcription cis-regulatory region binding"/>
    <property type="evidence" value="ECO:0007669"/>
    <property type="project" value="TreeGrafter"/>
</dbReference>
<proteinExistence type="predicted"/>
<organism evidence="7 8">
    <name type="scientific">Brevundimonas naejangsanensis</name>
    <dbReference type="NCBI Taxonomy" id="588932"/>
    <lineage>
        <taxon>Bacteria</taxon>
        <taxon>Pseudomonadati</taxon>
        <taxon>Pseudomonadota</taxon>
        <taxon>Alphaproteobacteria</taxon>
        <taxon>Caulobacterales</taxon>
        <taxon>Caulobacteraceae</taxon>
        <taxon>Brevundimonas</taxon>
    </lineage>
</organism>
<dbReference type="STRING" id="588932.DA69_05370"/>
<dbReference type="KEGG" id="bne:DA69_05370"/>
<dbReference type="RefSeq" id="WP_025977091.1">
    <property type="nucleotide sequence ID" value="NZ_CP015614.1"/>
</dbReference>
<dbReference type="InterPro" id="IPR009057">
    <property type="entry name" value="Homeodomain-like_sf"/>
</dbReference>
<dbReference type="Pfam" id="PF00440">
    <property type="entry name" value="TetR_N"/>
    <property type="match status" value="1"/>
</dbReference>
<evidence type="ECO:0000313" key="8">
    <source>
        <dbReference type="Proteomes" id="UP000077603"/>
    </source>
</evidence>
<sequence length="206" mass="21321">MPLSVADKPRRRRRSPDEARREAISSARDLLLTQGPSAVTLTSVAREIGVTHANLIHHFGSVAGLQSAVMASMTADLSDALDAAIVRLRTDDGAPLEVVNAVFAAFSTGGAGRLAAWIAMSGDLSHLEPVRAAVRNLVAAIKEKIGASDGQADGVIGSAVLFIALSAFGDALIGDPLRDMLGQDADAGRQVVAGLLARMLADYSAL</sequence>
<dbReference type="Proteomes" id="UP000077603">
    <property type="component" value="Chromosome"/>
</dbReference>
<dbReference type="GO" id="GO:0003700">
    <property type="term" value="F:DNA-binding transcription factor activity"/>
    <property type="evidence" value="ECO:0007669"/>
    <property type="project" value="TreeGrafter"/>
</dbReference>
<keyword evidence="2 4" id="KW-0238">DNA-binding</keyword>
<gene>
    <name evidence="7" type="ORF">DA69_05370</name>
</gene>
<evidence type="ECO:0000256" key="3">
    <source>
        <dbReference type="ARBA" id="ARBA00023163"/>
    </source>
</evidence>
<dbReference type="EMBL" id="CP015614">
    <property type="protein sequence ID" value="ANF54221.1"/>
    <property type="molecule type" value="Genomic_DNA"/>
</dbReference>
<name>A0A172Y4T0_9CAUL</name>
<dbReference type="eggNOG" id="COG1309">
    <property type="taxonomic scope" value="Bacteria"/>
</dbReference>
<evidence type="ECO:0000256" key="1">
    <source>
        <dbReference type="ARBA" id="ARBA00023015"/>
    </source>
</evidence>
<dbReference type="PANTHER" id="PTHR30055:SF234">
    <property type="entry name" value="HTH-TYPE TRANSCRIPTIONAL REGULATOR BETI"/>
    <property type="match status" value="1"/>
</dbReference>
<feature type="DNA-binding region" description="H-T-H motif" evidence="4">
    <location>
        <begin position="40"/>
        <end position="59"/>
    </location>
</feature>
<protein>
    <submittedName>
        <fullName evidence="7">TetR family transcriptional regulator</fullName>
    </submittedName>
</protein>
<dbReference type="Gene3D" id="1.10.357.10">
    <property type="entry name" value="Tetracycline Repressor, domain 2"/>
    <property type="match status" value="1"/>
</dbReference>
<feature type="region of interest" description="Disordered" evidence="5">
    <location>
        <begin position="1"/>
        <end position="20"/>
    </location>
</feature>
<feature type="domain" description="HTH tetR-type" evidence="6">
    <location>
        <begin position="17"/>
        <end position="77"/>
    </location>
</feature>
<dbReference type="InterPro" id="IPR050109">
    <property type="entry name" value="HTH-type_TetR-like_transc_reg"/>
</dbReference>
<keyword evidence="1" id="KW-0805">Transcription regulation</keyword>
<evidence type="ECO:0000256" key="5">
    <source>
        <dbReference type="SAM" id="MobiDB-lite"/>
    </source>
</evidence>
<evidence type="ECO:0000256" key="2">
    <source>
        <dbReference type="ARBA" id="ARBA00023125"/>
    </source>
</evidence>
<dbReference type="PROSITE" id="PS50977">
    <property type="entry name" value="HTH_TETR_2"/>
    <property type="match status" value="1"/>
</dbReference>
<dbReference type="AlphaFoldDB" id="A0A172Y4T0"/>
<dbReference type="PANTHER" id="PTHR30055">
    <property type="entry name" value="HTH-TYPE TRANSCRIPTIONAL REGULATOR RUTR"/>
    <property type="match status" value="1"/>
</dbReference>
<keyword evidence="3" id="KW-0804">Transcription</keyword>